<dbReference type="Proteomes" id="UP000182853">
    <property type="component" value="Unassembled WGS sequence"/>
</dbReference>
<dbReference type="PANTHER" id="PTHR44591">
    <property type="entry name" value="STRESS RESPONSE REGULATOR PROTEIN 1"/>
    <property type="match status" value="1"/>
</dbReference>
<evidence type="ECO:0000313" key="6">
    <source>
        <dbReference type="Proteomes" id="UP000182853"/>
    </source>
</evidence>
<dbReference type="Pfam" id="PF00072">
    <property type="entry name" value="Response_reg"/>
    <property type="match status" value="1"/>
</dbReference>
<dbReference type="PANTHER" id="PTHR44591:SF14">
    <property type="entry name" value="PROTEIN PILG"/>
    <property type="match status" value="1"/>
</dbReference>
<dbReference type="SUPFAM" id="SSF52172">
    <property type="entry name" value="CheY-like"/>
    <property type="match status" value="1"/>
</dbReference>
<dbReference type="Gene3D" id="3.40.50.2300">
    <property type="match status" value="1"/>
</dbReference>
<dbReference type="InterPro" id="IPR050595">
    <property type="entry name" value="Bact_response_regulator"/>
</dbReference>
<dbReference type="PROSITE" id="PS50110">
    <property type="entry name" value="RESPONSE_REGULATORY"/>
    <property type="match status" value="1"/>
</dbReference>
<dbReference type="CDD" id="cd00156">
    <property type="entry name" value="REC"/>
    <property type="match status" value="1"/>
</dbReference>
<protein>
    <recommendedName>
        <fullName evidence="4">Response regulatory domain-containing protein</fullName>
    </recommendedName>
</protein>
<name>A0A1J5SPW3_9ARCH</name>
<gene>
    <name evidence="5" type="ORF">BEU05_01295</name>
</gene>
<reference evidence="5 6" key="1">
    <citation type="submission" date="2016-08" db="EMBL/GenBank/DDBJ databases">
        <title>New Insights into Marine Group III Euryarchaeota, from dark to light.</title>
        <authorList>
            <person name="Haro-Moreno J.M."/>
            <person name="Rodriguez-Valera F."/>
            <person name="Lopez-Garcia P."/>
            <person name="Moreira D."/>
            <person name="Martin-Cuadrado A.B."/>
        </authorList>
    </citation>
    <scope>NUCLEOTIDE SEQUENCE [LARGE SCALE GENOMIC DNA]</scope>
    <source>
        <strain evidence="5">CG-Bathy2</strain>
    </source>
</reference>
<evidence type="ECO:0000256" key="1">
    <source>
        <dbReference type="ARBA" id="ARBA00022553"/>
    </source>
</evidence>
<comment type="caution">
    <text evidence="5">The sequence shown here is derived from an EMBL/GenBank/DDBJ whole genome shotgun (WGS) entry which is preliminary data.</text>
</comment>
<keyword evidence="1 3" id="KW-0597">Phosphoprotein</keyword>
<organism evidence="5 6">
    <name type="scientific">Marine Group III euryarchaeote CG-Bathy2</name>
    <dbReference type="NCBI Taxonomy" id="1889002"/>
    <lineage>
        <taxon>Archaea</taxon>
        <taxon>Methanobacteriati</taxon>
        <taxon>Thermoplasmatota</taxon>
        <taxon>Thermoplasmata</taxon>
        <taxon>Candidatus Thermoprofundales</taxon>
    </lineage>
</organism>
<evidence type="ECO:0000256" key="3">
    <source>
        <dbReference type="PROSITE-ProRule" id="PRU00169"/>
    </source>
</evidence>
<dbReference type="EMBL" id="MIYT01000013">
    <property type="protein sequence ID" value="OIR10554.1"/>
    <property type="molecule type" value="Genomic_DNA"/>
</dbReference>
<dbReference type="InterPro" id="IPR001789">
    <property type="entry name" value="Sig_transdc_resp-reg_receiver"/>
</dbReference>
<evidence type="ECO:0000313" key="5">
    <source>
        <dbReference type="EMBL" id="OIR10554.1"/>
    </source>
</evidence>
<keyword evidence="2" id="KW-0902">Two-component regulatory system</keyword>
<sequence length="154" mass="17389">MTIPILAVDDEHAVRTSLSVMFRKWKDLELDLAEDGQEALEKLAQRDYEVLISDVLMPRLDGLGLLEAVSEHFPGLPVIMLTGVGDVTTSVKAFRLGAIDYLQKPFQAEELRTAIDYGIASREAEPNFRGLGKPHFDRGEFYWAGWRLTAARRR</sequence>
<proteinExistence type="predicted"/>
<feature type="modified residue" description="4-aspartylphosphate" evidence="3">
    <location>
        <position position="54"/>
    </location>
</feature>
<feature type="domain" description="Response regulatory" evidence="4">
    <location>
        <begin position="4"/>
        <end position="119"/>
    </location>
</feature>
<dbReference type="SMART" id="SM00448">
    <property type="entry name" value="REC"/>
    <property type="match status" value="1"/>
</dbReference>
<evidence type="ECO:0000256" key="2">
    <source>
        <dbReference type="ARBA" id="ARBA00023012"/>
    </source>
</evidence>
<dbReference type="AlphaFoldDB" id="A0A1J5SPW3"/>
<accession>A0A1J5SPW3</accession>
<dbReference type="InterPro" id="IPR011006">
    <property type="entry name" value="CheY-like_superfamily"/>
</dbReference>
<dbReference type="GO" id="GO:0000160">
    <property type="term" value="P:phosphorelay signal transduction system"/>
    <property type="evidence" value="ECO:0007669"/>
    <property type="project" value="UniProtKB-KW"/>
</dbReference>
<evidence type="ECO:0000259" key="4">
    <source>
        <dbReference type="PROSITE" id="PS50110"/>
    </source>
</evidence>